<gene>
    <name evidence="5" type="ORF">AB1207_01975</name>
</gene>
<dbReference type="SUPFAM" id="SSF50969">
    <property type="entry name" value="YVTN repeat-like/Quinoprotein amine dehydrogenase"/>
    <property type="match status" value="1"/>
</dbReference>
<dbReference type="Gene3D" id="2.60.40.10">
    <property type="entry name" value="Immunoglobulins"/>
    <property type="match status" value="1"/>
</dbReference>
<dbReference type="EMBL" id="JBFNQN010000001">
    <property type="protein sequence ID" value="MEW9263506.1"/>
    <property type="molecule type" value="Genomic_DNA"/>
</dbReference>
<dbReference type="CDD" id="cd00063">
    <property type="entry name" value="FN3"/>
    <property type="match status" value="1"/>
</dbReference>
<feature type="domain" description="Fibronectin type-III" evidence="4">
    <location>
        <begin position="450"/>
        <end position="549"/>
    </location>
</feature>
<evidence type="ECO:0000256" key="2">
    <source>
        <dbReference type="ARBA" id="ARBA00023326"/>
    </source>
</evidence>
<dbReference type="InterPro" id="IPR011044">
    <property type="entry name" value="Quino_amine_DH_bsu"/>
</dbReference>
<keyword evidence="1" id="KW-0326">Glycosidase</keyword>
<comment type="caution">
    <text evidence="5">The sequence shown here is derived from an EMBL/GenBank/DDBJ whole genome shotgun (WGS) entry which is preliminary data.</text>
</comment>
<reference evidence="5 6" key="1">
    <citation type="submission" date="2024-07" db="EMBL/GenBank/DDBJ databases">
        <authorList>
            <person name="Thanompreechachai J."/>
            <person name="Duangmal K."/>
        </authorList>
    </citation>
    <scope>NUCLEOTIDE SEQUENCE [LARGE SCALE GENOMIC DNA]</scope>
    <source>
        <strain evidence="5 6">KCTC 19886</strain>
    </source>
</reference>
<sequence>MNSLGARTPHRVLLAALAALVVALAVAGGPATGRDRALAADGNQTTPPTVTADVLPTVQIDGVVWAQTTIGNTVYVTGRFSSARPAGAPAGTGETPRSNILAYDLVTGNLITTFNASLNADGLGITSSPDGSRVYVVGNFTKANGDNRYRIAALDAKTGALVPGFNPQVDYRARAVVATGDTVYVGGQFSVANKTARSRLAAFSASNGALLPWAPAADNEVFGLVVPTSGSVVVAGRFTTLNDEPNYGMGALDPVTGATRPWAATGTVRNAGTDSAIYSLATDGATVYGTGYQYKSGGVGNLEGSFAADGTTGAIRWVAGCNGDTYSVKPIGGVVYTAGHAHDCSPLGGWPQTQPWTYQRAVATTADARGKNQGGTFSGKPAPALLNWWPTLEVGTFTGQVQAAWSVTGNDSYVSYGGEFPKVNNVAQQGIVRMAVRTIAPNREGPRYQADFAPTLTSTSSGTVRVSWQTTWDPETRDLRYRVVRDGQTDTPVGTVTVGSTWWSRPTAQFVDTGLAPGSTHTYRVYADDADGNSTNSTLGTVTVSTNTDPVVLAGDSFSRTVTGGWGSASPGGSWSLTGGTSNFRVASGAGQMTSARNATTTAVLGSVRGTATDTTVTTWADQVPTAGGVVLTAFGRRVGTNDDYRAAVRQVAGQPVTLTLTRKVGGTQTTLASLAVPGLVGTSGAKLRVRTQVTGTNPTVVRAKVWPAGTTEPADWQVSATDATAALQVPGSPALSTYLSSGAASTSVRASYDDLTVTDGGQG</sequence>
<evidence type="ECO:0000313" key="5">
    <source>
        <dbReference type="EMBL" id="MEW9263506.1"/>
    </source>
</evidence>
<evidence type="ECO:0000256" key="3">
    <source>
        <dbReference type="SAM" id="SignalP"/>
    </source>
</evidence>
<keyword evidence="3" id="KW-0732">Signal</keyword>
<dbReference type="InterPro" id="IPR013783">
    <property type="entry name" value="Ig-like_fold"/>
</dbReference>
<keyword evidence="2" id="KW-0119">Carbohydrate metabolism</keyword>
<dbReference type="SUPFAM" id="SSF49265">
    <property type="entry name" value="Fibronectin type III"/>
    <property type="match status" value="1"/>
</dbReference>
<evidence type="ECO:0000313" key="6">
    <source>
        <dbReference type="Proteomes" id="UP001555826"/>
    </source>
</evidence>
<dbReference type="Proteomes" id="UP001555826">
    <property type="component" value="Unassembled WGS sequence"/>
</dbReference>
<name>A0ABV3P1L7_9ACTN</name>
<dbReference type="InterPro" id="IPR036116">
    <property type="entry name" value="FN3_sf"/>
</dbReference>
<evidence type="ECO:0000259" key="4">
    <source>
        <dbReference type="PROSITE" id="PS50853"/>
    </source>
</evidence>
<keyword evidence="2" id="KW-0624">Polysaccharide degradation</keyword>
<organism evidence="5 6">
    <name type="scientific">Kineococcus endophyticus</name>
    <dbReference type="NCBI Taxonomy" id="1181883"/>
    <lineage>
        <taxon>Bacteria</taxon>
        <taxon>Bacillati</taxon>
        <taxon>Actinomycetota</taxon>
        <taxon>Actinomycetes</taxon>
        <taxon>Kineosporiales</taxon>
        <taxon>Kineosporiaceae</taxon>
        <taxon>Kineococcus</taxon>
    </lineage>
</organism>
<keyword evidence="1" id="KW-0378">Hydrolase</keyword>
<proteinExistence type="predicted"/>
<protein>
    <submittedName>
        <fullName evidence="5">Fibronectin type III domain-containing protein</fullName>
    </submittedName>
</protein>
<dbReference type="PROSITE" id="PS50853">
    <property type="entry name" value="FN3"/>
    <property type="match status" value="1"/>
</dbReference>
<dbReference type="InterPro" id="IPR003961">
    <property type="entry name" value="FN3_dom"/>
</dbReference>
<accession>A0ABV3P1L7</accession>
<feature type="chain" id="PRO_5046869059" evidence="3">
    <location>
        <begin position="28"/>
        <end position="764"/>
    </location>
</feature>
<keyword evidence="6" id="KW-1185">Reference proteome</keyword>
<dbReference type="RefSeq" id="WP_367636085.1">
    <property type="nucleotide sequence ID" value="NZ_JBFNQN010000001.1"/>
</dbReference>
<evidence type="ECO:0000256" key="1">
    <source>
        <dbReference type="ARBA" id="ARBA00023295"/>
    </source>
</evidence>
<feature type="signal peptide" evidence="3">
    <location>
        <begin position="1"/>
        <end position="27"/>
    </location>
</feature>